<sequence>MQPNAAYVNLTDSEATEFTVSMIAAIDSDDSSEVSSYVSTDGRRAGKKKMPAKETVTVISLPVKRRPNELTRDTTSGSHSPGAGTTDVDSFDKGLADTSHMNIIKYSNTDTSCSEVATPDTGRSHVTSLKPTVVTVRAEETSLDKQQKKGHHHGMINTPERLAHLTQWHEGATGNRGLKNLHPVEDTPEEESSHKAFKRAVGGISKKIEWHGPLVQRFKEEEEPAITLGLDEHKTNFGMILRLSGDPAEGVPQFREPLCYSEDSLDNIGELMSPSEVNRLMEEDLYDTPSSGNSSNTRHTVAVIICPGETNDGSNEGNVQRSTIARALHRSLKFKSLYDQLGYRSQARLMATEALRKISAEHGPQCYVNEAQASRVFLESPNSVTFTDEDMEVAYPDHKRPQYLEVQINDVHVHRALVNTGSFVNVIPLATLTAAGIPRKRITKLEVQIAGFRNSTETTIGCIQLDLKAGPIRSQTRFHVLDVDVIRIPANQTTFDRTETHYADVEFYEDFTDRWECDVCKTTGTPLLPCEEIRELSDNDLLSVLEKKRKKKEVDTQCIKVTLPNGQIVYRL</sequence>
<gene>
    <name evidence="2" type="ORF">L484_009452</name>
</gene>
<feature type="region of interest" description="Disordered" evidence="1">
    <location>
        <begin position="31"/>
        <end position="53"/>
    </location>
</feature>
<evidence type="ECO:0000313" key="2">
    <source>
        <dbReference type="EMBL" id="EXC14798.1"/>
    </source>
</evidence>
<dbReference type="AlphaFoldDB" id="W9RWG4"/>
<dbReference type="PANTHER" id="PTHR33240">
    <property type="entry name" value="OS08G0508500 PROTEIN"/>
    <property type="match status" value="1"/>
</dbReference>
<feature type="region of interest" description="Disordered" evidence="1">
    <location>
        <begin position="173"/>
        <end position="194"/>
    </location>
</feature>
<dbReference type="PANTHER" id="PTHR33240:SF15">
    <property type="entry name" value="GAG-PRO-LIKE PROTEIN"/>
    <property type="match status" value="1"/>
</dbReference>
<dbReference type="EMBL" id="KE345769">
    <property type="protein sequence ID" value="EXC14798.1"/>
    <property type="molecule type" value="Genomic_DNA"/>
</dbReference>
<protein>
    <recommendedName>
        <fullName evidence="4">Peptidase A2 domain-containing protein</fullName>
    </recommendedName>
</protein>
<name>W9RWG4_9ROSA</name>
<evidence type="ECO:0000313" key="3">
    <source>
        <dbReference type="Proteomes" id="UP000030645"/>
    </source>
</evidence>
<accession>W9RWG4</accession>
<dbReference type="CDD" id="cd00303">
    <property type="entry name" value="retropepsin_like"/>
    <property type="match status" value="1"/>
</dbReference>
<reference evidence="3" key="1">
    <citation type="submission" date="2013-01" db="EMBL/GenBank/DDBJ databases">
        <title>Draft Genome Sequence of a Mulberry Tree, Morus notabilis C.K. Schneid.</title>
        <authorList>
            <person name="He N."/>
            <person name="Zhao S."/>
        </authorList>
    </citation>
    <scope>NUCLEOTIDE SEQUENCE</scope>
</reference>
<feature type="region of interest" description="Disordered" evidence="1">
    <location>
        <begin position="65"/>
        <end position="91"/>
    </location>
</feature>
<dbReference type="Proteomes" id="UP000030645">
    <property type="component" value="Unassembled WGS sequence"/>
</dbReference>
<keyword evidence="3" id="KW-1185">Reference proteome</keyword>
<dbReference type="InterPro" id="IPR021109">
    <property type="entry name" value="Peptidase_aspartic_dom_sf"/>
</dbReference>
<evidence type="ECO:0000256" key="1">
    <source>
        <dbReference type="SAM" id="MobiDB-lite"/>
    </source>
</evidence>
<dbReference type="Gene3D" id="2.40.70.10">
    <property type="entry name" value="Acid Proteases"/>
    <property type="match status" value="1"/>
</dbReference>
<organism evidence="2 3">
    <name type="scientific">Morus notabilis</name>
    <dbReference type="NCBI Taxonomy" id="981085"/>
    <lineage>
        <taxon>Eukaryota</taxon>
        <taxon>Viridiplantae</taxon>
        <taxon>Streptophyta</taxon>
        <taxon>Embryophyta</taxon>
        <taxon>Tracheophyta</taxon>
        <taxon>Spermatophyta</taxon>
        <taxon>Magnoliopsida</taxon>
        <taxon>eudicotyledons</taxon>
        <taxon>Gunneridae</taxon>
        <taxon>Pentapetalae</taxon>
        <taxon>rosids</taxon>
        <taxon>fabids</taxon>
        <taxon>Rosales</taxon>
        <taxon>Moraceae</taxon>
        <taxon>Moreae</taxon>
        <taxon>Morus</taxon>
    </lineage>
</organism>
<evidence type="ECO:0008006" key="4">
    <source>
        <dbReference type="Google" id="ProtNLM"/>
    </source>
</evidence>
<proteinExistence type="predicted"/>